<dbReference type="RefSeq" id="WP_238275222.1">
    <property type="nucleotide sequence ID" value="NZ_BPQL01000005.1"/>
</dbReference>
<protein>
    <submittedName>
        <fullName evidence="1">Uncharacterized protein</fullName>
    </submittedName>
</protein>
<reference evidence="1 2" key="1">
    <citation type="submission" date="2024-06" db="EMBL/GenBank/DDBJ databases">
        <title>Genomic Encyclopedia of Type Strains, Phase IV (KMG-IV): sequencing the most valuable type-strain genomes for metagenomic binning, comparative biology and taxonomic classification.</title>
        <authorList>
            <person name="Goeker M."/>
        </authorList>
    </citation>
    <scope>NUCLEOTIDE SEQUENCE [LARGE SCALE GENOMIC DNA]</scope>
    <source>
        <strain evidence="1 2">DSM 21331</strain>
    </source>
</reference>
<name>A0ABV2L1V3_9HYPH</name>
<sequence>MPTGARLDATFAIRTEHSGDIEPVLTRLGRFTDLVVVDPPVRRGRSRHVLDTTLFSVGRPTRTIGSP</sequence>
<dbReference type="EMBL" id="JBEPMM010000002">
    <property type="protein sequence ID" value="MET3691821.1"/>
    <property type="molecule type" value="Genomic_DNA"/>
</dbReference>
<gene>
    <name evidence="1" type="ORF">ABID43_001346</name>
</gene>
<dbReference type="Proteomes" id="UP001549145">
    <property type="component" value="Unassembled WGS sequence"/>
</dbReference>
<accession>A0ABV2L1V3</accession>
<proteinExistence type="predicted"/>
<keyword evidence="2" id="KW-1185">Reference proteome</keyword>
<evidence type="ECO:0000313" key="2">
    <source>
        <dbReference type="Proteomes" id="UP001549145"/>
    </source>
</evidence>
<organism evidence="1 2">
    <name type="scientific">Methylobacterium goesingense</name>
    <dbReference type="NCBI Taxonomy" id="243690"/>
    <lineage>
        <taxon>Bacteria</taxon>
        <taxon>Pseudomonadati</taxon>
        <taxon>Pseudomonadota</taxon>
        <taxon>Alphaproteobacteria</taxon>
        <taxon>Hyphomicrobiales</taxon>
        <taxon>Methylobacteriaceae</taxon>
        <taxon>Methylobacterium</taxon>
    </lineage>
</organism>
<comment type="caution">
    <text evidence="1">The sequence shown here is derived from an EMBL/GenBank/DDBJ whole genome shotgun (WGS) entry which is preliminary data.</text>
</comment>
<evidence type="ECO:0000313" key="1">
    <source>
        <dbReference type="EMBL" id="MET3691821.1"/>
    </source>
</evidence>